<organism evidence="3 4">
    <name type="scientific">Alicyclobacillus fodiniaquatilis</name>
    <dbReference type="NCBI Taxonomy" id="1661150"/>
    <lineage>
        <taxon>Bacteria</taxon>
        <taxon>Bacillati</taxon>
        <taxon>Bacillota</taxon>
        <taxon>Bacilli</taxon>
        <taxon>Bacillales</taxon>
        <taxon>Alicyclobacillaceae</taxon>
        <taxon>Alicyclobacillus</taxon>
    </lineage>
</organism>
<dbReference type="CDD" id="cd11614">
    <property type="entry name" value="SAF_CpaB_FlgA_like"/>
    <property type="match status" value="1"/>
</dbReference>
<dbReference type="Pfam" id="PF08666">
    <property type="entry name" value="SAF"/>
    <property type="match status" value="1"/>
</dbReference>
<reference evidence="4" key="1">
    <citation type="journal article" date="2019" name="Int. J. Syst. Evol. Microbiol.">
        <title>The Global Catalogue of Microorganisms (GCM) 10K type strain sequencing project: providing services to taxonomists for standard genome sequencing and annotation.</title>
        <authorList>
            <consortium name="The Broad Institute Genomics Platform"/>
            <consortium name="The Broad Institute Genome Sequencing Center for Infectious Disease"/>
            <person name="Wu L."/>
            <person name="Ma J."/>
        </authorList>
    </citation>
    <scope>NUCLEOTIDE SEQUENCE [LARGE SCALE GENOMIC DNA]</scope>
    <source>
        <strain evidence="4">CGMCC 1.12286</strain>
    </source>
</reference>
<dbReference type="Gene3D" id="3.90.1210.10">
    <property type="entry name" value="Antifreeze-like/N-acetylneuraminic acid synthase C-terminal domain"/>
    <property type="match status" value="1"/>
</dbReference>
<feature type="domain" description="SAF" evidence="2">
    <location>
        <begin position="34"/>
        <end position="94"/>
    </location>
</feature>
<evidence type="ECO:0000313" key="4">
    <source>
        <dbReference type="Proteomes" id="UP001597079"/>
    </source>
</evidence>
<keyword evidence="4" id="KW-1185">Reference proteome</keyword>
<evidence type="ECO:0000259" key="2">
    <source>
        <dbReference type="Pfam" id="PF08666"/>
    </source>
</evidence>
<protein>
    <submittedName>
        <fullName evidence="3">SAF domain-containing protein</fullName>
    </submittedName>
</protein>
<gene>
    <name evidence="3" type="ORF">ACFSB2_08910</name>
</gene>
<proteinExistence type="predicted"/>
<comment type="caution">
    <text evidence="3">The sequence shown here is derived from an EMBL/GenBank/DDBJ whole genome shotgun (WGS) entry which is preliminary data.</text>
</comment>
<name>A0ABW4JEJ9_9BACL</name>
<evidence type="ECO:0000313" key="3">
    <source>
        <dbReference type="EMBL" id="MFD1674816.1"/>
    </source>
</evidence>
<dbReference type="Proteomes" id="UP001597079">
    <property type="component" value="Unassembled WGS sequence"/>
</dbReference>
<dbReference type="RefSeq" id="WP_377942686.1">
    <property type="nucleotide sequence ID" value="NZ_JBHUCX010000021.1"/>
</dbReference>
<dbReference type="EMBL" id="JBHUCX010000021">
    <property type="protein sequence ID" value="MFD1674816.1"/>
    <property type="molecule type" value="Genomic_DNA"/>
</dbReference>
<sequence length="246" mass="25326">MRKSTLAFGTGALFAVLAGVIGAVVLTRASNTETVVVSTHTIFPYTRIQSRDVTTVTVPKTSGIAGLATSKKSVVGQYLSFAVPKGDPITAADLNPSGGSFSTFLTQYTERTGQTGMLMALPVQSTLASVVNPGESIALIIPQQNGESQSLTTLEPVPVLNVLTKQKGGTPTALLIFVTEKDYRVLAPAILNNNVQVGLIPQNGSFKAPTSISLTSPTPSQATGTAATPTVTSSPPTDVNAQGGKP</sequence>
<dbReference type="InterPro" id="IPR013974">
    <property type="entry name" value="SAF"/>
</dbReference>
<feature type="region of interest" description="Disordered" evidence="1">
    <location>
        <begin position="210"/>
        <end position="246"/>
    </location>
</feature>
<evidence type="ECO:0000256" key="1">
    <source>
        <dbReference type="SAM" id="MobiDB-lite"/>
    </source>
</evidence>
<accession>A0ABW4JEJ9</accession>
<feature type="compositionally biased region" description="Low complexity" evidence="1">
    <location>
        <begin position="210"/>
        <end position="237"/>
    </location>
</feature>